<feature type="compositionally biased region" description="Low complexity" evidence="1">
    <location>
        <begin position="214"/>
        <end position="223"/>
    </location>
</feature>
<keyword evidence="2" id="KW-0472">Membrane</keyword>
<protein>
    <submittedName>
        <fullName evidence="3">Uncharacterized protein</fullName>
    </submittedName>
</protein>
<feature type="transmembrane region" description="Helical" evidence="2">
    <location>
        <begin position="72"/>
        <end position="96"/>
    </location>
</feature>
<keyword evidence="4" id="KW-1185">Reference proteome</keyword>
<evidence type="ECO:0000313" key="3">
    <source>
        <dbReference type="EMBL" id="TID25663.1"/>
    </source>
</evidence>
<gene>
    <name evidence="3" type="ORF">E6O75_ATG03526</name>
</gene>
<name>A0A4Z1P8U5_9PEZI</name>
<dbReference type="Proteomes" id="UP000298493">
    <property type="component" value="Unassembled WGS sequence"/>
</dbReference>
<keyword evidence="2" id="KW-1133">Transmembrane helix</keyword>
<reference evidence="3 4" key="1">
    <citation type="submission" date="2019-04" db="EMBL/GenBank/DDBJ databases">
        <title>High contiguity whole genome sequence and gene annotation resource for two Venturia nashicola isolates.</title>
        <authorList>
            <person name="Prokchorchik M."/>
            <person name="Won K."/>
            <person name="Lee Y."/>
            <person name="Choi E.D."/>
            <person name="Segonzac C."/>
            <person name="Sohn K.H."/>
        </authorList>
    </citation>
    <scope>NUCLEOTIDE SEQUENCE [LARGE SCALE GENOMIC DNA]</scope>
    <source>
        <strain evidence="3 4">PRI2</strain>
    </source>
</reference>
<feature type="transmembrane region" description="Helical" evidence="2">
    <location>
        <begin position="40"/>
        <end position="60"/>
    </location>
</feature>
<evidence type="ECO:0000256" key="2">
    <source>
        <dbReference type="SAM" id="Phobius"/>
    </source>
</evidence>
<feature type="compositionally biased region" description="Polar residues" evidence="1">
    <location>
        <begin position="276"/>
        <end position="286"/>
    </location>
</feature>
<feature type="region of interest" description="Disordered" evidence="1">
    <location>
        <begin position="195"/>
        <end position="294"/>
    </location>
</feature>
<organism evidence="3 4">
    <name type="scientific">Venturia nashicola</name>
    <dbReference type="NCBI Taxonomy" id="86259"/>
    <lineage>
        <taxon>Eukaryota</taxon>
        <taxon>Fungi</taxon>
        <taxon>Dikarya</taxon>
        <taxon>Ascomycota</taxon>
        <taxon>Pezizomycotina</taxon>
        <taxon>Dothideomycetes</taxon>
        <taxon>Pleosporomycetidae</taxon>
        <taxon>Venturiales</taxon>
        <taxon>Venturiaceae</taxon>
        <taxon>Venturia</taxon>
    </lineage>
</organism>
<dbReference type="EMBL" id="SNSC02000003">
    <property type="protein sequence ID" value="TID25663.1"/>
    <property type="molecule type" value="Genomic_DNA"/>
</dbReference>
<accession>A0A4Z1P8U5</accession>
<feature type="compositionally biased region" description="Polar residues" evidence="1">
    <location>
        <begin position="251"/>
        <end position="266"/>
    </location>
</feature>
<feature type="compositionally biased region" description="Polar residues" evidence="1">
    <location>
        <begin position="232"/>
        <end position="241"/>
    </location>
</feature>
<evidence type="ECO:0000256" key="1">
    <source>
        <dbReference type="SAM" id="MobiDB-lite"/>
    </source>
</evidence>
<evidence type="ECO:0000313" key="4">
    <source>
        <dbReference type="Proteomes" id="UP000298493"/>
    </source>
</evidence>
<proteinExistence type="predicted"/>
<dbReference type="AlphaFoldDB" id="A0A4Z1P8U5"/>
<keyword evidence="2" id="KW-0812">Transmembrane</keyword>
<sequence length="294" mass="32043">MATTTFSTISLPTNTTTPNNFPIDSPTDQALKAGFVVYEALLYFFLSTGASLTIFITICVERRARRRYHKILILIPLLSYVLSIYSVLSVVIRTIHGIEGAQRLKYETLAGFVGAVVYMIVGEVWWKWGGRREAFPEGQGIWFGKKSKSGGIGLQRLAVSMNLGPQQQRRGSALAPVTVDAVSLPLHGRREVSSDLQAISPDLPQQKQQERGDSASISAATSANTMPLYETRNVSSDLQQQEEQRGRRDSASGSIATLTSTTTLPLYQSRAPSPPVYSSRSGSPSLENVAGECV</sequence>
<feature type="transmembrane region" description="Helical" evidence="2">
    <location>
        <begin position="108"/>
        <end position="126"/>
    </location>
</feature>
<comment type="caution">
    <text evidence="3">The sequence shown here is derived from an EMBL/GenBank/DDBJ whole genome shotgun (WGS) entry which is preliminary data.</text>
</comment>